<keyword evidence="3" id="KW-1185">Reference proteome</keyword>
<comment type="caution">
    <text evidence="2">The sequence shown here is derived from an EMBL/GenBank/DDBJ whole genome shotgun (WGS) entry which is preliminary data.</text>
</comment>
<protein>
    <submittedName>
        <fullName evidence="2">Uncharacterized protein</fullName>
    </submittedName>
</protein>
<sequence>MEENRSLGWTLVAAVATYALLVSTSWKMGVRHGPNSNEGLIGRIVWHAVNTFLFPYETVCHLVNQALSLAVVRGSFLSKGMPLFAQLEGAMAHLTLSSTVLLEVPASQDPGPHLLRFLVPADSVAALHPLELTPVYVAALLGDTDVDAAARPPSNEEEKLYLRLPDPLFYKEESLQEREALLMCGFAAVDQVLELGAMDERGRLSRVRAWAVLLQAGGYALGVAERWKRGLGVSPVEAMLCVCSVPILMQILIDPPAARLNYDRPLLLRLRVRQFTMFRDMPRLLDRSNSDLSKVLLLLAYLGCSFFFLPSLTIYYSFHYSTFCPLCSLSTLLLLLLFMLPFFAPTLLVRVASKYNLGQDLEAIIAGGSKLRALTDAFTSPLLLFGVWQVCTIALSITLAFISTITHWDSFNAPTNAKLSWLLPHFAT</sequence>
<feature type="transmembrane region" description="Helical" evidence="1">
    <location>
        <begin position="236"/>
        <end position="253"/>
    </location>
</feature>
<evidence type="ECO:0000256" key="1">
    <source>
        <dbReference type="SAM" id="Phobius"/>
    </source>
</evidence>
<dbReference type="EMBL" id="JABFUD020000008">
    <property type="protein sequence ID" value="KAI5076898.1"/>
    <property type="molecule type" value="Genomic_DNA"/>
</dbReference>
<feature type="transmembrane region" description="Helical" evidence="1">
    <location>
        <begin position="382"/>
        <end position="402"/>
    </location>
</feature>
<keyword evidence="1" id="KW-0472">Membrane</keyword>
<dbReference type="OrthoDB" id="10411693at2759"/>
<organism evidence="2 3">
    <name type="scientific">Adiantum capillus-veneris</name>
    <name type="common">Maidenhair fern</name>
    <dbReference type="NCBI Taxonomy" id="13818"/>
    <lineage>
        <taxon>Eukaryota</taxon>
        <taxon>Viridiplantae</taxon>
        <taxon>Streptophyta</taxon>
        <taxon>Embryophyta</taxon>
        <taxon>Tracheophyta</taxon>
        <taxon>Polypodiopsida</taxon>
        <taxon>Polypodiidae</taxon>
        <taxon>Polypodiales</taxon>
        <taxon>Pteridineae</taxon>
        <taxon>Pteridaceae</taxon>
        <taxon>Vittarioideae</taxon>
        <taxon>Adiantum</taxon>
    </lineage>
</organism>
<accession>A0A9D4ZII4</accession>
<feature type="transmembrane region" description="Helical" evidence="1">
    <location>
        <begin position="295"/>
        <end position="316"/>
    </location>
</feature>
<evidence type="ECO:0000313" key="3">
    <source>
        <dbReference type="Proteomes" id="UP000886520"/>
    </source>
</evidence>
<keyword evidence="1" id="KW-0812">Transmembrane</keyword>
<name>A0A9D4ZII4_ADICA</name>
<feature type="transmembrane region" description="Helical" evidence="1">
    <location>
        <begin position="6"/>
        <end position="26"/>
    </location>
</feature>
<evidence type="ECO:0000313" key="2">
    <source>
        <dbReference type="EMBL" id="KAI5076898.1"/>
    </source>
</evidence>
<reference evidence="2" key="1">
    <citation type="submission" date="2021-01" db="EMBL/GenBank/DDBJ databases">
        <title>Adiantum capillus-veneris genome.</title>
        <authorList>
            <person name="Fang Y."/>
            <person name="Liao Q."/>
        </authorList>
    </citation>
    <scope>NUCLEOTIDE SEQUENCE</scope>
    <source>
        <strain evidence="2">H3</strain>
        <tissue evidence="2">Leaf</tissue>
    </source>
</reference>
<dbReference type="Proteomes" id="UP000886520">
    <property type="component" value="Chromosome 8"/>
</dbReference>
<keyword evidence="1" id="KW-1133">Transmembrane helix</keyword>
<proteinExistence type="predicted"/>
<feature type="transmembrane region" description="Helical" evidence="1">
    <location>
        <begin position="323"/>
        <end position="344"/>
    </location>
</feature>
<gene>
    <name evidence="2" type="ORF">GOP47_0008963</name>
</gene>
<dbReference type="AlphaFoldDB" id="A0A9D4ZII4"/>